<feature type="signal peptide" evidence="1">
    <location>
        <begin position="1"/>
        <end position="21"/>
    </location>
</feature>
<name>A0A9W8E031_9FUNG</name>
<proteinExistence type="predicted"/>
<evidence type="ECO:0000256" key="1">
    <source>
        <dbReference type="SAM" id="SignalP"/>
    </source>
</evidence>
<keyword evidence="1" id="KW-0732">Signal</keyword>
<organism evidence="2 3">
    <name type="scientific">Tieghemiomyces parasiticus</name>
    <dbReference type="NCBI Taxonomy" id="78921"/>
    <lineage>
        <taxon>Eukaryota</taxon>
        <taxon>Fungi</taxon>
        <taxon>Fungi incertae sedis</taxon>
        <taxon>Zoopagomycota</taxon>
        <taxon>Kickxellomycotina</taxon>
        <taxon>Dimargaritomycetes</taxon>
        <taxon>Dimargaritales</taxon>
        <taxon>Dimargaritaceae</taxon>
        <taxon>Tieghemiomyces</taxon>
    </lineage>
</organism>
<feature type="chain" id="PRO_5040885769" evidence="1">
    <location>
        <begin position="22"/>
        <end position="483"/>
    </location>
</feature>
<gene>
    <name evidence="2" type="ORF">IWQ60_004096</name>
</gene>
<dbReference type="EMBL" id="JANBPT010000189">
    <property type="protein sequence ID" value="KAJ1926084.1"/>
    <property type="molecule type" value="Genomic_DNA"/>
</dbReference>
<evidence type="ECO:0000313" key="2">
    <source>
        <dbReference type="EMBL" id="KAJ1926084.1"/>
    </source>
</evidence>
<evidence type="ECO:0000313" key="3">
    <source>
        <dbReference type="Proteomes" id="UP001150569"/>
    </source>
</evidence>
<sequence length="483" mass="54092">MVTTLRIMLAVGLAFAQLAASKPMSPANDPAQDSSDVSCISNLTARGCTIEAKVRALLAHEDQAAQNIPQLLLNARDYPVETAHAVLGKYLENYTGLLGHMDPATQWVAEDELTLAELYQNYFPLYLLKTNRIDHAYTLLECLRPAVEGHYTLSHSARFDTSARLTYARFHLYHDLVGLCITLDHCDAETLSDYKIDWERAVIGWFEAVASLYPGLASSTVSQSVSTLTIGADEEERQLRVLFPRRDAAAPRAPSSPQNGLARDLVAVINLSDSYLAMFHHWAQLLGRDNLDRELSMGKKIHPSSRDQELWNFYIYKNPHLVSDHDGGEDGGLEDDEIEADEGEVEMADLVSDDETDVARSSSEEPLTPVDYQRSILGFPDEDWRGPHSEQPYMMVDASVSKNTLLVSEEPMDSDDFKLRAPSPVPEETAVDQTMGMAVEKNQVDPHLVEPQDVSFLELISHQPTKAYTWSPEEPHRLFLKWH</sequence>
<dbReference type="Proteomes" id="UP001150569">
    <property type="component" value="Unassembled WGS sequence"/>
</dbReference>
<reference evidence="2" key="1">
    <citation type="submission" date="2022-07" db="EMBL/GenBank/DDBJ databases">
        <title>Phylogenomic reconstructions and comparative analyses of Kickxellomycotina fungi.</title>
        <authorList>
            <person name="Reynolds N.K."/>
            <person name="Stajich J.E."/>
            <person name="Barry K."/>
            <person name="Grigoriev I.V."/>
            <person name="Crous P."/>
            <person name="Smith M.E."/>
        </authorList>
    </citation>
    <scope>NUCLEOTIDE SEQUENCE</scope>
    <source>
        <strain evidence="2">RSA 861</strain>
    </source>
</reference>
<comment type="caution">
    <text evidence="2">The sequence shown here is derived from an EMBL/GenBank/DDBJ whole genome shotgun (WGS) entry which is preliminary data.</text>
</comment>
<accession>A0A9W8E031</accession>
<protein>
    <submittedName>
        <fullName evidence="2">Uncharacterized protein</fullName>
    </submittedName>
</protein>
<keyword evidence="3" id="KW-1185">Reference proteome</keyword>
<dbReference type="AlphaFoldDB" id="A0A9W8E031"/>